<accession>A0AAC9LBY0</accession>
<protein>
    <recommendedName>
        <fullName evidence="6">Ribonuclease VapC</fullName>
        <shortName evidence="6">RNase VapC</shortName>
        <ecNumber evidence="6">3.1.-.-</ecNumber>
    </recommendedName>
    <alternativeName>
        <fullName evidence="6">Toxin VapC</fullName>
    </alternativeName>
</protein>
<dbReference type="EMBL" id="CP016076">
    <property type="protein sequence ID" value="APU13529.1"/>
    <property type="molecule type" value="Genomic_DNA"/>
</dbReference>
<evidence type="ECO:0000256" key="5">
    <source>
        <dbReference type="ARBA" id="ARBA00022842"/>
    </source>
</evidence>
<feature type="domain" description="PIN" evidence="7">
    <location>
        <begin position="2"/>
        <end position="116"/>
    </location>
</feature>
<feature type="binding site" evidence="6">
    <location>
        <position position="91"/>
    </location>
    <ligand>
        <name>Mg(2+)</name>
        <dbReference type="ChEBI" id="CHEBI:18420"/>
    </ligand>
</feature>
<reference evidence="9" key="1">
    <citation type="submission" date="2016-06" db="EMBL/GenBank/DDBJ databases">
        <title>Complete genome sequence of Actinoalloteichus fjordicus DSM 46855 (=ADI127-17), type strain of the new species Actinoalloteichus fjordicus.</title>
        <authorList>
            <person name="Ruckert C."/>
            <person name="Nouioui I."/>
            <person name="Willmese J."/>
            <person name="van Wezel G."/>
            <person name="Klenk H.-P."/>
            <person name="Kalinowski J."/>
            <person name="Zotchev S.B."/>
        </authorList>
    </citation>
    <scope>NUCLEOTIDE SEQUENCE [LARGE SCALE GENOMIC DNA]</scope>
    <source>
        <strain evidence="9">ADI127-7</strain>
    </source>
</reference>
<evidence type="ECO:0000256" key="3">
    <source>
        <dbReference type="ARBA" id="ARBA00022723"/>
    </source>
</evidence>
<comment type="cofactor">
    <cofactor evidence="6">
        <name>Mg(2+)</name>
        <dbReference type="ChEBI" id="CHEBI:18420"/>
    </cofactor>
</comment>
<organism evidence="8 9">
    <name type="scientific">Actinoalloteichus fjordicus</name>
    <dbReference type="NCBI Taxonomy" id="1612552"/>
    <lineage>
        <taxon>Bacteria</taxon>
        <taxon>Bacillati</taxon>
        <taxon>Actinomycetota</taxon>
        <taxon>Actinomycetes</taxon>
        <taxon>Pseudonocardiales</taxon>
        <taxon>Pseudonocardiaceae</taxon>
        <taxon>Actinoalloteichus</taxon>
    </lineage>
</organism>
<evidence type="ECO:0000256" key="6">
    <source>
        <dbReference type="HAMAP-Rule" id="MF_00265"/>
    </source>
</evidence>
<dbReference type="GO" id="GO:0016787">
    <property type="term" value="F:hydrolase activity"/>
    <property type="evidence" value="ECO:0007669"/>
    <property type="project" value="UniProtKB-KW"/>
</dbReference>
<dbReference type="GO" id="GO:0090729">
    <property type="term" value="F:toxin activity"/>
    <property type="evidence" value="ECO:0007669"/>
    <property type="project" value="UniProtKB-KW"/>
</dbReference>
<dbReference type="InterPro" id="IPR022907">
    <property type="entry name" value="VapC_family"/>
</dbReference>
<comment type="similarity">
    <text evidence="6">Belongs to the PINc/VapC protein family.</text>
</comment>
<dbReference type="KEGG" id="acad:UA74_07300"/>
<feature type="binding site" evidence="6">
    <location>
        <position position="5"/>
    </location>
    <ligand>
        <name>Mg(2+)</name>
        <dbReference type="ChEBI" id="CHEBI:18420"/>
    </ligand>
</feature>
<keyword evidence="9" id="KW-1185">Reference proteome</keyword>
<comment type="function">
    <text evidence="6">Toxic component of a toxin-antitoxin (TA) system. An RNase.</text>
</comment>
<evidence type="ECO:0000259" key="7">
    <source>
        <dbReference type="Pfam" id="PF01850"/>
    </source>
</evidence>
<keyword evidence="5 6" id="KW-0460">Magnesium</keyword>
<dbReference type="InterPro" id="IPR029060">
    <property type="entry name" value="PIN-like_dom_sf"/>
</dbReference>
<sequence length="136" mass="14601">MIYLDTAALVKLIHREQESADLTAWLSERQGDVLVSSALAEIEIPRALLRRAPQLLSSVPAVLGRIAVYEIDEVVRATAAAYSDPGLRSLDAIHLATAQAVFGDRLTAFVTYDRRLLGSATLAGLPIAHPGMAAPR</sequence>
<dbReference type="AlphaFoldDB" id="A0AAC9LBY0"/>
<keyword evidence="2 6" id="KW-0540">Nuclease</keyword>
<keyword evidence="4 6" id="KW-0378">Hydrolase</keyword>
<evidence type="ECO:0000256" key="1">
    <source>
        <dbReference type="ARBA" id="ARBA00022649"/>
    </source>
</evidence>
<dbReference type="HAMAP" id="MF_00265">
    <property type="entry name" value="VapC_Nob1"/>
    <property type="match status" value="1"/>
</dbReference>
<dbReference type="InterPro" id="IPR002716">
    <property type="entry name" value="PIN_dom"/>
</dbReference>
<evidence type="ECO:0000313" key="8">
    <source>
        <dbReference type="EMBL" id="APU13529.1"/>
    </source>
</evidence>
<evidence type="ECO:0000256" key="2">
    <source>
        <dbReference type="ARBA" id="ARBA00022722"/>
    </source>
</evidence>
<evidence type="ECO:0000313" key="9">
    <source>
        <dbReference type="Proteomes" id="UP000185511"/>
    </source>
</evidence>
<dbReference type="GO" id="GO:0004540">
    <property type="term" value="F:RNA nuclease activity"/>
    <property type="evidence" value="ECO:0007669"/>
    <property type="project" value="InterPro"/>
</dbReference>
<gene>
    <name evidence="6" type="primary">vapC</name>
    <name evidence="8" type="ORF">UA74_07300</name>
</gene>
<proteinExistence type="inferred from homology"/>
<dbReference type="GO" id="GO:0000287">
    <property type="term" value="F:magnesium ion binding"/>
    <property type="evidence" value="ECO:0007669"/>
    <property type="project" value="UniProtKB-UniRule"/>
</dbReference>
<keyword evidence="1 6" id="KW-1277">Toxin-antitoxin system</keyword>
<evidence type="ECO:0000256" key="4">
    <source>
        <dbReference type="ARBA" id="ARBA00022801"/>
    </source>
</evidence>
<dbReference type="CDD" id="cd09874">
    <property type="entry name" value="PIN_MT3492-like"/>
    <property type="match status" value="1"/>
</dbReference>
<dbReference type="SUPFAM" id="SSF88723">
    <property type="entry name" value="PIN domain-like"/>
    <property type="match status" value="1"/>
</dbReference>
<dbReference type="RefSeq" id="WP_075764087.1">
    <property type="nucleotide sequence ID" value="NZ_CP016076.1"/>
</dbReference>
<dbReference type="Proteomes" id="UP000185511">
    <property type="component" value="Chromosome"/>
</dbReference>
<keyword evidence="6" id="KW-0800">Toxin</keyword>
<keyword evidence="3 6" id="KW-0479">Metal-binding</keyword>
<dbReference type="EC" id="3.1.-.-" evidence="6"/>
<name>A0AAC9LBY0_9PSEU</name>
<dbReference type="Pfam" id="PF01850">
    <property type="entry name" value="PIN"/>
    <property type="match status" value="1"/>
</dbReference>
<dbReference type="Gene3D" id="3.40.50.1010">
    <property type="entry name" value="5'-nuclease"/>
    <property type="match status" value="1"/>
</dbReference>